<keyword evidence="13" id="KW-0812">Transmembrane</keyword>
<evidence type="ECO:0000256" key="10">
    <source>
        <dbReference type="PROSITE-ProRule" id="PRU00125"/>
    </source>
</evidence>
<keyword evidence="7 9" id="KW-0371">Homeobox</keyword>
<dbReference type="InterPro" id="IPR001781">
    <property type="entry name" value="Znf_LIM"/>
</dbReference>
<evidence type="ECO:0000256" key="8">
    <source>
        <dbReference type="ARBA" id="ARBA00023242"/>
    </source>
</evidence>
<feature type="region of interest" description="Disordered" evidence="12">
    <location>
        <begin position="468"/>
        <end position="502"/>
    </location>
</feature>
<dbReference type="PROSITE" id="PS50071">
    <property type="entry name" value="HOMEOBOX_2"/>
    <property type="match status" value="1"/>
</dbReference>
<evidence type="ECO:0000256" key="2">
    <source>
        <dbReference type="ARBA" id="ARBA00022723"/>
    </source>
</evidence>
<keyword evidence="2 10" id="KW-0479">Metal-binding</keyword>
<dbReference type="AlphaFoldDB" id="A0AA39HH99"/>
<keyword evidence="3" id="KW-0677">Repeat</keyword>
<feature type="transmembrane region" description="Helical" evidence="13">
    <location>
        <begin position="32"/>
        <end position="54"/>
    </location>
</feature>
<dbReference type="Gene3D" id="2.10.110.10">
    <property type="entry name" value="Cysteine Rich Protein"/>
    <property type="match status" value="2"/>
</dbReference>
<dbReference type="GO" id="GO:0000981">
    <property type="term" value="F:DNA-binding transcription factor activity, RNA polymerase II-specific"/>
    <property type="evidence" value="ECO:0007669"/>
    <property type="project" value="InterPro"/>
</dbReference>
<dbReference type="PANTHER" id="PTHR24208:SF168">
    <property type="entry name" value="PROTEIN APTEROUS"/>
    <property type="match status" value="1"/>
</dbReference>
<dbReference type="InterPro" id="IPR017970">
    <property type="entry name" value="Homeobox_CS"/>
</dbReference>
<evidence type="ECO:0000256" key="5">
    <source>
        <dbReference type="ARBA" id="ARBA00023038"/>
    </source>
</evidence>
<feature type="region of interest" description="Disordered" evidence="12">
    <location>
        <begin position="205"/>
        <end position="229"/>
    </location>
</feature>
<feature type="region of interest" description="Disordered" evidence="12">
    <location>
        <begin position="556"/>
        <end position="613"/>
    </location>
</feature>
<evidence type="ECO:0000256" key="7">
    <source>
        <dbReference type="ARBA" id="ARBA00023155"/>
    </source>
</evidence>
<evidence type="ECO:0000256" key="9">
    <source>
        <dbReference type="PROSITE-ProRule" id="PRU00108"/>
    </source>
</evidence>
<evidence type="ECO:0000256" key="12">
    <source>
        <dbReference type="SAM" id="MobiDB-lite"/>
    </source>
</evidence>
<feature type="compositionally biased region" description="Low complexity" evidence="12">
    <location>
        <begin position="575"/>
        <end position="595"/>
    </location>
</feature>
<feature type="compositionally biased region" description="Basic residues" evidence="12">
    <location>
        <begin position="290"/>
        <end position="300"/>
    </location>
</feature>
<keyword evidence="6 9" id="KW-0238">DNA-binding</keyword>
<keyword evidence="5 10" id="KW-0440">LIM domain</keyword>
<evidence type="ECO:0000259" key="15">
    <source>
        <dbReference type="PROSITE" id="PS50071"/>
    </source>
</evidence>
<keyword evidence="17" id="KW-1185">Reference proteome</keyword>
<dbReference type="PROSITE" id="PS50023">
    <property type="entry name" value="LIM_DOMAIN_2"/>
    <property type="match status" value="2"/>
</dbReference>
<evidence type="ECO:0000313" key="17">
    <source>
        <dbReference type="Proteomes" id="UP001175271"/>
    </source>
</evidence>
<dbReference type="GO" id="GO:0000977">
    <property type="term" value="F:RNA polymerase II transcription regulatory region sequence-specific DNA binding"/>
    <property type="evidence" value="ECO:0007669"/>
    <property type="project" value="TreeGrafter"/>
</dbReference>
<evidence type="ECO:0000256" key="11">
    <source>
        <dbReference type="RuleBase" id="RU000682"/>
    </source>
</evidence>
<dbReference type="EMBL" id="JAUCMV010000004">
    <property type="protein sequence ID" value="KAK0404577.1"/>
    <property type="molecule type" value="Genomic_DNA"/>
</dbReference>
<comment type="caution">
    <text evidence="16">The sequence shown here is derived from an EMBL/GenBank/DDBJ whole genome shotgun (WGS) entry which is preliminary data.</text>
</comment>
<dbReference type="GO" id="GO:0007409">
    <property type="term" value="P:axonogenesis"/>
    <property type="evidence" value="ECO:0007669"/>
    <property type="project" value="UniProtKB-ARBA"/>
</dbReference>
<feature type="compositionally biased region" description="Acidic residues" evidence="12">
    <location>
        <begin position="479"/>
        <end position="491"/>
    </location>
</feature>
<feature type="domain" description="Homeobox" evidence="15">
    <location>
        <begin position="495"/>
        <end position="555"/>
    </location>
</feature>
<organism evidence="16 17">
    <name type="scientific">Steinernema hermaphroditum</name>
    <dbReference type="NCBI Taxonomy" id="289476"/>
    <lineage>
        <taxon>Eukaryota</taxon>
        <taxon>Metazoa</taxon>
        <taxon>Ecdysozoa</taxon>
        <taxon>Nematoda</taxon>
        <taxon>Chromadorea</taxon>
        <taxon>Rhabditida</taxon>
        <taxon>Tylenchina</taxon>
        <taxon>Panagrolaimomorpha</taxon>
        <taxon>Strongyloidoidea</taxon>
        <taxon>Steinernematidae</taxon>
        <taxon>Steinernema</taxon>
    </lineage>
</organism>
<keyword evidence="13" id="KW-0472">Membrane</keyword>
<keyword evidence="4 10" id="KW-0862">Zinc</keyword>
<dbReference type="GO" id="GO:0046872">
    <property type="term" value="F:metal ion binding"/>
    <property type="evidence" value="ECO:0007669"/>
    <property type="project" value="UniProtKB-KW"/>
</dbReference>
<dbReference type="GO" id="GO:0045944">
    <property type="term" value="P:positive regulation of transcription by RNA polymerase II"/>
    <property type="evidence" value="ECO:0007669"/>
    <property type="project" value="UniProtKB-ARBA"/>
</dbReference>
<comment type="subcellular location">
    <subcellularLocation>
        <location evidence="1 9 11">Nucleus</location>
    </subcellularLocation>
</comment>
<dbReference type="CDD" id="cd00086">
    <property type="entry name" value="homeodomain"/>
    <property type="match status" value="1"/>
</dbReference>
<dbReference type="SUPFAM" id="SSF46689">
    <property type="entry name" value="Homeodomain-like"/>
    <property type="match status" value="1"/>
</dbReference>
<protein>
    <submittedName>
        <fullName evidence="16">Uncharacterized protein</fullName>
    </submittedName>
</protein>
<reference evidence="16" key="1">
    <citation type="submission" date="2023-06" db="EMBL/GenBank/DDBJ databases">
        <title>Genomic analysis of the entomopathogenic nematode Steinernema hermaphroditum.</title>
        <authorList>
            <person name="Schwarz E.M."/>
            <person name="Heppert J.K."/>
            <person name="Baniya A."/>
            <person name="Schwartz H.T."/>
            <person name="Tan C.-H."/>
            <person name="Antoshechkin I."/>
            <person name="Sternberg P.W."/>
            <person name="Goodrich-Blair H."/>
            <person name="Dillman A.R."/>
        </authorList>
    </citation>
    <scope>NUCLEOTIDE SEQUENCE</scope>
    <source>
        <strain evidence="16">PS9179</strain>
        <tissue evidence="16">Whole animal</tissue>
    </source>
</reference>
<gene>
    <name evidence="16" type="ORF">QR680_017521</name>
</gene>
<dbReference type="PROSITE" id="PS00027">
    <property type="entry name" value="HOMEOBOX_1"/>
    <property type="match status" value="1"/>
</dbReference>
<feature type="region of interest" description="Disordered" evidence="12">
    <location>
        <begin position="264"/>
        <end position="300"/>
    </location>
</feature>
<sequence>MILAVIFSAVSFTLFSAGIVLSLVAPQLTSVPLGLSLTLVGVAGLILSAFLCFWPSLHRRGFWQKAVLSRYSAPTSEIDEVNLNPDNTEAVMKSIRGIPYLIQAIQYSMEATYWKEQQGEVVRTSVIHTAPGCTSVLDCDSENGEAVNVTLSAPRNSGPDENWETTGDSTWRNQQLRLSLNRNDSSLLVFPYREVNTQMEPCDHESLLDVDPSDEATNKPRRSFETGPANGGFEIRAAHSSLAPEFVPFRRPLGPKHVWVIPGRDALPPPRRRRPSPAVPARRQGFAARRPSRDRPLRHRRPVPSEYFSRCAHTEGLCIGCHCPIVDRYFLMVGESQSHCWHQECLKCTICETNLQAFGSCFLRDGLVYCRQDYSERFAKQCDRCSTFLDLNDMVMRARGRVYHVHCFVCSICQIPLRPGHMFALGAEGSLFCQNHYEPLLAFGHNVEPSIYDSPNLVASLTSADTCKSSRRPKKEETLSDADTETNEDDSASGSRSKRMRTSFKHHQLRTMKNYFHLNHNPDAKDLHSLAQKTGLTKRVLQVWFQNARAKYRRSCGSSASGSVTIGGVAGTRESSSASPSLRSPSAAVESASSSYFQHSVSPTSDDSGATSKTLTEFFEHGQVL</sequence>
<feature type="compositionally biased region" description="Polar residues" evidence="12">
    <location>
        <begin position="596"/>
        <end position="613"/>
    </location>
</feature>
<dbReference type="GO" id="GO:0045664">
    <property type="term" value="P:regulation of neuron differentiation"/>
    <property type="evidence" value="ECO:0007669"/>
    <property type="project" value="UniProtKB-ARBA"/>
</dbReference>
<dbReference type="InterPro" id="IPR050453">
    <property type="entry name" value="LIM_Homeobox_TF"/>
</dbReference>
<dbReference type="FunFam" id="1.10.10.60:FF:000027">
    <property type="entry name" value="LIM/homeobox protein Lhx9"/>
    <property type="match status" value="1"/>
</dbReference>
<dbReference type="SMART" id="SM00132">
    <property type="entry name" value="LIM"/>
    <property type="match status" value="2"/>
</dbReference>
<dbReference type="InterPro" id="IPR009057">
    <property type="entry name" value="Homeodomain-like_sf"/>
</dbReference>
<evidence type="ECO:0000256" key="4">
    <source>
        <dbReference type="ARBA" id="ARBA00022833"/>
    </source>
</evidence>
<evidence type="ECO:0000259" key="14">
    <source>
        <dbReference type="PROSITE" id="PS50023"/>
    </source>
</evidence>
<dbReference type="SMART" id="SM00389">
    <property type="entry name" value="HOX"/>
    <property type="match status" value="1"/>
</dbReference>
<accession>A0AA39HH99</accession>
<dbReference type="InterPro" id="IPR001356">
    <property type="entry name" value="HD"/>
</dbReference>
<evidence type="ECO:0000256" key="6">
    <source>
        <dbReference type="ARBA" id="ARBA00023125"/>
    </source>
</evidence>
<dbReference type="PANTHER" id="PTHR24208">
    <property type="entry name" value="LIM/HOMEOBOX PROTEIN LHX"/>
    <property type="match status" value="1"/>
</dbReference>
<feature type="domain" description="LIM zinc-binding" evidence="14">
    <location>
        <begin position="316"/>
        <end position="380"/>
    </location>
</feature>
<keyword evidence="13" id="KW-1133">Transmembrane helix</keyword>
<feature type="DNA-binding region" description="Homeobox" evidence="9">
    <location>
        <begin position="497"/>
        <end position="556"/>
    </location>
</feature>
<keyword evidence="8 9" id="KW-0539">Nucleus</keyword>
<name>A0AA39HH99_9BILA</name>
<evidence type="ECO:0000256" key="3">
    <source>
        <dbReference type="ARBA" id="ARBA00022737"/>
    </source>
</evidence>
<dbReference type="Pfam" id="PF00412">
    <property type="entry name" value="LIM"/>
    <property type="match status" value="2"/>
</dbReference>
<evidence type="ECO:0000313" key="16">
    <source>
        <dbReference type="EMBL" id="KAK0404577.1"/>
    </source>
</evidence>
<dbReference type="PROSITE" id="PS00478">
    <property type="entry name" value="LIM_DOMAIN_1"/>
    <property type="match status" value="1"/>
</dbReference>
<proteinExistence type="predicted"/>
<evidence type="ECO:0000256" key="1">
    <source>
        <dbReference type="ARBA" id="ARBA00004123"/>
    </source>
</evidence>
<dbReference type="Pfam" id="PF00046">
    <property type="entry name" value="Homeodomain"/>
    <property type="match status" value="1"/>
</dbReference>
<dbReference type="Gene3D" id="1.10.10.60">
    <property type="entry name" value="Homeodomain-like"/>
    <property type="match status" value="1"/>
</dbReference>
<dbReference type="GO" id="GO:0005634">
    <property type="term" value="C:nucleus"/>
    <property type="evidence" value="ECO:0007669"/>
    <property type="project" value="UniProtKB-SubCell"/>
</dbReference>
<feature type="domain" description="LIM zinc-binding" evidence="14">
    <location>
        <begin position="381"/>
        <end position="443"/>
    </location>
</feature>
<dbReference type="Proteomes" id="UP001175271">
    <property type="component" value="Unassembled WGS sequence"/>
</dbReference>
<dbReference type="FunFam" id="2.10.110.10:FF:000136">
    <property type="entry name" value="LIM domain family"/>
    <property type="match status" value="1"/>
</dbReference>
<evidence type="ECO:0000256" key="13">
    <source>
        <dbReference type="SAM" id="Phobius"/>
    </source>
</evidence>
<dbReference type="SUPFAM" id="SSF57716">
    <property type="entry name" value="Glucocorticoid receptor-like (DNA-binding domain)"/>
    <property type="match status" value="1"/>
</dbReference>